<organism evidence="3 4">
    <name type="scientific">Cladophialophora chaetospira</name>
    <dbReference type="NCBI Taxonomy" id="386627"/>
    <lineage>
        <taxon>Eukaryota</taxon>
        <taxon>Fungi</taxon>
        <taxon>Dikarya</taxon>
        <taxon>Ascomycota</taxon>
        <taxon>Pezizomycotina</taxon>
        <taxon>Eurotiomycetes</taxon>
        <taxon>Chaetothyriomycetidae</taxon>
        <taxon>Chaetothyriales</taxon>
        <taxon>Herpotrichiellaceae</taxon>
        <taxon>Cladophialophora</taxon>
    </lineage>
</organism>
<comment type="caution">
    <text evidence="3">The sequence shown here is derived from an EMBL/GenBank/DDBJ whole genome shotgun (WGS) entry which is preliminary data.</text>
</comment>
<evidence type="ECO:0000259" key="2">
    <source>
        <dbReference type="Pfam" id="PF14737"/>
    </source>
</evidence>
<feature type="domain" description="DUF4470" evidence="2">
    <location>
        <begin position="131"/>
        <end position="207"/>
    </location>
</feature>
<reference evidence="3" key="1">
    <citation type="submission" date="2022-10" db="EMBL/GenBank/DDBJ databases">
        <title>Culturing micro-colonial fungi from biological soil crusts in the Mojave desert and describing Neophaeococcomyces mojavensis, and introducing the new genera and species Taxawa tesnikishii.</title>
        <authorList>
            <person name="Kurbessoian T."/>
            <person name="Stajich J.E."/>
        </authorList>
    </citation>
    <scope>NUCLEOTIDE SEQUENCE</scope>
    <source>
        <strain evidence="3">TK_41</strain>
    </source>
</reference>
<protein>
    <recommendedName>
        <fullName evidence="2">DUF4470 domain-containing protein</fullName>
    </recommendedName>
</protein>
<evidence type="ECO:0000313" key="4">
    <source>
        <dbReference type="Proteomes" id="UP001172673"/>
    </source>
</evidence>
<evidence type="ECO:0000256" key="1">
    <source>
        <dbReference type="SAM" id="MobiDB-lite"/>
    </source>
</evidence>
<feature type="region of interest" description="Disordered" evidence="1">
    <location>
        <begin position="665"/>
        <end position="685"/>
    </location>
</feature>
<evidence type="ECO:0000313" key="3">
    <source>
        <dbReference type="EMBL" id="KAJ9608859.1"/>
    </source>
</evidence>
<dbReference type="EMBL" id="JAPDRK010000009">
    <property type="protein sequence ID" value="KAJ9608859.1"/>
    <property type="molecule type" value="Genomic_DNA"/>
</dbReference>
<gene>
    <name evidence="3" type="ORF">H2200_006630</name>
</gene>
<sequence>MGKYAESIAAAEKALGLDEGRNKSLQTKLQNRIAQAQLHLMHISALRLPLLPLPDDGLPSSMTDNRECMGSLRLKLPRPKLRELLARELPRCKPPFTRIPAWGRFGHDTFQPLFDNQLGKVYNLSADPKFTPSSDLNALTKTSTEVVSFFFGGIGDARHLFATWVELYPALNSSPPAEGLPRFDFLVNDYDPHVFARDLSIWYLLDTLAAVIADGRASKDGLMLTTTIYYVFCSPIMPPEIYDYLQTTITECVEMLQDKRPLPCWLVFLEQTRETIISVFETWQNEIPRLYDVSAFHKSMLKHQVEHGSLLMAYDASLVQNQKKSMKIEQDCYTKTLLLLPPKILQDAHLDRLYRQFVKNTKDSKELRRNISSTWKVDPTLFDLNDEKLRDNVSEMYPEPWRLLEDLYVVTMAPLPEDPKSLFEYVAPFFMVVAQILASLRDRMTVRVSVGDVVDQLEDLRPSMQSEPAERTQGLFDRIHLSNKPDYLGMDFFTFQYAVPLLKTHDAAFVTFNCLTCLPRWKTLAQYNVEGVLLHKPDDLARSLDVAFAGFWEDSLGMKIDGGSYDSCDGFKYFRWRRAASSRTFEDLLSRSDFNHWIHSIFLQIALPAIRSHDKDQYRVAAWVWKPTNLTAFLRLLSHLQGLNYPSHWLGQVLSNILSDNVTTSARPADRSPMSPGDASKRWPAKKVSTAPLTAELSTLTAQFRDVLPFAVTVGPGVIPEVQSIRECTVCWTSEFVPPIELMDAHRDDWILVFCNMDIYVEEQHKYPDMQDVKKLRQTLTHPKLSEEVKGAVHLVTTWKWNRERREARFWLREDVVERIMNEKEQYGWRVELWRTDTWWPLSLSRPFYADVEWTLGRRWSDMVSRECS</sequence>
<keyword evidence="4" id="KW-1185">Reference proteome</keyword>
<dbReference type="Proteomes" id="UP001172673">
    <property type="component" value="Unassembled WGS sequence"/>
</dbReference>
<name>A0AA38X959_9EURO</name>
<dbReference type="AlphaFoldDB" id="A0AA38X959"/>
<accession>A0AA38X959</accession>
<dbReference type="InterPro" id="IPR027974">
    <property type="entry name" value="DUF4470"/>
</dbReference>
<proteinExistence type="predicted"/>
<dbReference type="Pfam" id="PF14737">
    <property type="entry name" value="DUF4470"/>
    <property type="match status" value="1"/>
</dbReference>